<accession>A0A3N4NC52</accession>
<comment type="caution">
    <text evidence="1">The sequence shown here is derived from an EMBL/GenBank/DDBJ whole genome shotgun (WGS) entry which is preliminary data.</text>
</comment>
<gene>
    <name evidence="1" type="ORF">BBB56_23010</name>
</gene>
<dbReference type="OrthoDB" id="6626310at2"/>
<proteinExistence type="predicted"/>
<dbReference type="AlphaFoldDB" id="A0A3N4NC52"/>
<dbReference type="RefSeq" id="WP_123803200.1">
    <property type="nucleotide sequence ID" value="NZ_RMVG01000037.1"/>
</dbReference>
<dbReference type="Proteomes" id="UP000281332">
    <property type="component" value="Unassembled WGS sequence"/>
</dbReference>
<evidence type="ECO:0008006" key="3">
    <source>
        <dbReference type="Google" id="ProtNLM"/>
    </source>
</evidence>
<organism evidence="1 2">
    <name type="scientific">Candidatus Pantoea deserta</name>
    <dbReference type="NCBI Taxonomy" id="1869313"/>
    <lineage>
        <taxon>Bacteria</taxon>
        <taxon>Pseudomonadati</taxon>
        <taxon>Pseudomonadota</taxon>
        <taxon>Gammaproteobacteria</taxon>
        <taxon>Enterobacterales</taxon>
        <taxon>Erwiniaceae</taxon>
        <taxon>Pantoea</taxon>
    </lineage>
</organism>
<evidence type="ECO:0000313" key="2">
    <source>
        <dbReference type="Proteomes" id="UP000281332"/>
    </source>
</evidence>
<sequence>MRVDPRLSYADRDNLTQRQLFFIECWGSLSHKESSDTDRVSFNNILNAINELLDLIKQGNKFKGPEKRVRASEELLEILKDDPALQQNLCGELPLQIKKMLDSKNAWSDKSRSPVEKLQGLMKSLFIELRQTIQAEYLKVSIKLLSESINKDSPVTDEDYSLISKICNNMMSVLLTLGMPLSECYLIYVRSLQKTDASFEERFESWANKVNVKKQVYLVKLRLESDRLYDMLSTTDNGLKFNGCHYTPEIQKDKKGALVKIEVKTISVLAARSKADFILKDSLDVVSYMAGNSQIDIRNRFFVSYYFPDGSGRSSAAINGFSNEILTNSDRLTMTEFSHFMKAITSLYTKATPESVKKISSAFHFLRNGLVNTKTQENKFTSLWSALEALTLNVSSKQMEHDEHVVFTAAPCMGLDYITKQLISIRGVASALDISFEHAGNQIVIDSSLSLLALYEHLKSPEFVRSFDEALSKYPYAAFMLRKFSSLCQVPRHLGCKIIQHSKKVELHIYRLYILRNAIIHNADSSPFFEFLNANLVHYLRGSINAMYYTAEMLDIVSSPEEAFQRYLHFYNLLVNELEPTFGFEPAEHRGIESYITQGHITPSDEKLKEWLNLHH</sequence>
<reference evidence="1 2" key="1">
    <citation type="submission" date="2018-11" db="EMBL/GenBank/DDBJ databases">
        <title>Whole genome sequencing of Pantoea sp. RIT388.</title>
        <authorList>
            <person name="Gan H.M."/>
            <person name="Hudson A.O."/>
        </authorList>
    </citation>
    <scope>NUCLEOTIDE SEQUENCE [LARGE SCALE GENOMIC DNA]</scope>
    <source>
        <strain evidence="1 2">RIT388</strain>
    </source>
</reference>
<protein>
    <recommendedName>
        <fullName evidence="3">Apea-like HEPN domain-containing protein</fullName>
    </recommendedName>
</protein>
<name>A0A3N4NC52_9GAMM</name>
<evidence type="ECO:0000313" key="1">
    <source>
        <dbReference type="EMBL" id="RPD91817.1"/>
    </source>
</evidence>
<dbReference type="EMBL" id="RMVG01000037">
    <property type="protein sequence ID" value="RPD91817.1"/>
    <property type="molecule type" value="Genomic_DNA"/>
</dbReference>
<keyword evidence="2" id="KW-1185">Reference proteome</keyword>